<dbReference type="OrthoDB" id="6137781at2759"/>
<organism evidence="1 2">
    <name type="scientific">Branchiostoma lanceolatum</name>
    <name type="common">Common lancelet</name>
    <name type="synonym">Amphioxus lanceolatum</name>
    <dbReference type="NCBI Taxonomy" id="7740"/>
    <lineage>
        <taxon>Eukaryota</taxon>
        <taxon>Metazoa</taxon>
        <taxon>Chordata</taxon>
        <taxon>Cephalochordata</taxon>
        <taxon>Leptocardii</taxon>
        <taxon>Amphioxiformes</taxon>
        <taxon>Branchiostomatidae</taxon>
        <taxon>Branchiostoma</taxon>
    </lineage>
</organism>
<protein>
    <submittedName>
        <fullName evidence="1">Hypp6679 protein</fullName>
    </submittedName>
</protein>
<dbReference type="EMBL" id="OV696697">
    <property type="protein sequence ID" value="CAH1242416.1"/>
    <property type="molecule type" value="Genomic_DNA"/>
</dbReference>
<evidence type="ECO:0000313" key="2">
    <source>
        <dbReference type="Proteomes" id="UP000838412"/>
    </source>
</evidence>
<dbReference type="Proteomes" id="UP000838412">
    <property type="component" value="Chromosome 12"/>
</dbReference>
<keyword evidence="2" id="KW-1185">Reference proteome</keyword>
<proteinExistence type="predicted"/>
<evidence type="ECO:0000313" key="1">
    <source>
        <dbReference type="EMBL" id="CAH1242416.1"/>
    </source>
</evidence>
<accession>A0A8K0E515</accession>
<sequence>MKSKPGPPPPPPLLDLVPDLKSQVKAAMEAKVEKSSPQLLQHLMCASVVYCARAALIGEVGVPVQIAEDQSDGHFMAMVRKLRASFLEFHDATESMPADMLPNKDTDWHPTAVRIIKKMVEIFQLCESGSIVTTEQRASFLMFRPPKGLEEHDMYSVLTKYAETPPGAKLKAQSLISNVQAEVVFKSRVRLSGGVLDREEYYLKSSLQLYMSDEIWKEGSRCRTDPNYESHRATLTDPVAIAILTTWVHGTTIYKNPLDYVHDPLCKGNDFVVVVVVVVAGGANDGDCTVPWFAKVVATYEANRRLSLLWHVPNGEGVYTRETENVKPIKDQRVGYNKIVATVEMSEKMTRPDEEMLKAWDALKK</sequence>
<dbReference type="AlphaFoldDB" id="A0A8K0E515"/>
<reference evidence="1" key="1">
    <citation type="submission" date="2022-01" db="EMBL/GenBank/DDBJ databases">
        <authorList>
            <person name="Braso-Vives M."/>
        </authorList>
    </citation>
    <scope>NUCLEOTIDE SEQUENCE</scope>
</reference>
<name>A0A8K0E515_BRALA</name>
<gene>
    <name evidence="1" type="primary">Hypp6679</name>
    <name evidence="1" type="ORF">BLAG_LOCUS5712</name>
</gene>